<keyword evidence="3" id="KW-0597">Phosphoprotein</keyword>
<dbReference type="CDD" id="cd05926">
    <property type="entry name" value="FACL_fum10p_like"/>
    <property type="match status" value="1"/>
</dbReference>
<dbReference type="PANTHER" id="PTHR43201">
    <property type="entry name" value="ACYL-COA SYNTHETASE"/>
    <property type="match status" value="1"/>
</dbReference>
<evidence type="ECO:0000259" key="8">
    <source>
        <dbReference type="PROSITE" id="PS50075"/>
    </source>
</evidence>
<evidence type="ECO:0000256" key="5">
    <source>
        <dbReference type="ARBA" id="ARBA00022741"/>
    </source>
</evidence>
<dbReference type="Pfam" id="PF13193">
    <property type="entry name" value="AMP-binding_C"/>
    <property type="match status" value="1"/>
</dbReference>
<keyword evidence="10" id="KW-1185">Reference proteome</keyword>
<dbReference type="EMBL" id="JBEZUR010000027">
    <property type="protein sequence ID" value="MEU3556122.1"/>
    <property type="molecule type" value="Genomic_DNA"/>
</dbReference>
<dbReference type="InterPro" id="IPR020806">
    <property type="entry name" value="PKS_PP-bd"/>
</dbReference>
<evidence type="ECO:0000313" key="10">
    <source>
        <dbReference type="Proteomes" id="UP001550850"/>
    </source>
</evidence>
<accession>A0ABV2YK73</accession>
<organism evidence="9 10">
    <name type="scientific">Streptomyces fragilis</name>
    <dbReference type="NCBI Taxonomy" id="67301"/>
    <lineage>
        <taxon>Bacteria</taxon>
        <taxon>Bacillati</taxon>
        <taxon>Actinomycetota</taxon>
        <taxon>Actinomycetes</taxon>
        <taxon>Kitasatosporales</taxon>
        <taxon>Streptomycetaceae</taxon>
        <taxon>Streptomyces</taxon>
    </lineage>
</organism>
<evidence type="ECO:0000256" key="7">
    <source>
        <dbReference type="SAM" id="MobiDB-lite"/>
    </source>
</evidence>
<dbReference type="PANTHER" id="PTHR43201:SF5">
    <property type="entry name" value="MEDIUM-CHAIN ACYL-COA LIGASE ACSF2, MITOCHONDRIAL"/>
    <property type="match status" value="1"/>
</dbReference>
<reference evidence="9 10" key="1">
    <citation type="submission" date="2024-06" db="EMBL/GenBank/DDBJ databases">
        <title>The Natural Products Discovery Center: Release of the First 8490 Sequenced Strains for Exploring Actinobacteria Biosynthetic Diversity.</title>
        <authorList>
            <person name="Kalkreuter E."/>
            <person name="Kautsar S.A."/>
            <person name="Yang D."/>
            <person name="Bader C.D."/>
            <person name="Teijaro C.N."/>
            <person name="Fluegel L."/>
            <person name="Davis C.M."/>
            <person name="Simpson J.R."/>
            <person name="Lauterbach L."/>
            <person name="Steele A.D."/>
            <person name="Gui C."/>
            <person name="Meng S."/>
            <person name="Li G."/>
            <person name="Viehrig K."/>
            <person name="Ye F."/>
            <person name="Su P."/>
            <person name="Kiefer A.F."/>
            <person name="Nichols A."/>
            <person name="Cepeda A.J."/>
            <person name="Yan W."/>
            <person name="Fan B."/>
            <person name="Jiang Y."/>
            <person name="Adhikari A."/>
            <person name="Zheng C.-J."/>
            <person name="Schuster L."/>
            <person name="Cowan T.M."/>
            <person name="Smanski M.J."/>
            <person name="Chevrette M.G."/>
            <person name="De Carvalho L.P.S."/>
            <person name="Shen B."/>
        </authorList>
    </citation>
    <scope>NUCLEOTIDE SEQUENCE [LARGE SCALE GENOMIC DNA]</scope>
    <source>
        <strain evidence="9 10">NPDC038104</strain>
    </source>
</reference>
<dbReference type="SMART" id="SM00823">
    <property type="entry name" value="PKS_PP"/>
    <property type="match status" value="1"/>
</dbReference>
<keyword evidence="4" id="KW-0436">Ligase</keyword>
<feature type="compositionally biased region" description="Basic and acidic residues" evidence="7">
    <location>
        <begin position="608"/>
        <end position="618"/>
    </location>
</feature>
<dbReference type="InterPro" id="IPR009081">
    <property type="entry name" value="PP-bd_ACP"/>
</dbReference>
<evidence type="ECO:0000256" key="1">
    <source>
        <dbReference type="ARBA" id="ARBA00006432"/>
    </source>
</evidence>
<dbReference type="PROSITE" id="PS00012">
    <property type="entry name" value="PHOSPHOPANTETHEINE"/>
    <property type="match status" value="1"/>
</dbReference>
<dbReference type="Gene3D" id="1.10.1200.10">
    <property type="entry name" value="ACP-like"/>
    <property type="match status" value="1"/>
</dbReference>
<protein>
    <submittedName>
        <fullName evidence="9">AMP-binding protein</fullName>
    </submittedName>
</protein>
<dbReference type="Gene3D" id="3.30.300.30">
    <property type="match status" value="1"/>
</dbReference>
<gene>
    <name evidence="9" type="ORF">AB0E65_18165</name>
</gene>
<evidence type="ECO:0000256" key="4">
    <source>
        <dbReference type="ARBA" id="ARBA00022598"/>
    </source>
</evidence>
<dbReference type="Gene3D" id="3.40.50.12780">
    <property type="entry name" value="N-terminal domain of ligase-like"/>
    <property type="match status" value="1"/>
</dbReference>
<dbReference type="InterPro" id="IPR025110">
    <property type="entry name" value="AMP-bd_C"/>
</dbReference>
<dbReference type="RefSeq" id="WP_159105608.1">
    <property type="nucleotide sequence ID" value="NZ_BEVZ01000002.1"/>
</dbReference>
<comment type="similarity">
    <text evidence="1">Belongs to the ATP-dependent AMP-binding enzyme family.</text>
</comment>
<comment type="caution">
    <text evidence="9">The sequence shown here is derived from an EMBL/GenBank/DDBJ whole genome shotgun (WGS) entry which is preliminary data.</text>
</comment>
<evidence type="ECO:0000256" key="3">
    <source>
        <dbReference type="ARBA" id="ARBA00022553"/>
    </source>
</evidence>
<dbReference type="InterPro" id="IPR045310">
    <property type="entry name" value="Pcs60-like"/>
</dbReference>
<dbReference type="InterPro" id="IPR006162">
    <property type="entry name" value="Ppantetheine_attach_site"/>
</dbReference>
<dbReference type="InterPro" id="IPR036736">
    <property type="entry name" value="ACP-like_sf"/>
</dbReference>
<dbReference type="SUPFAM" id="SSF47336">
    <property type="entry name" value="ACP-like"/>
    <property type="match status" value="1"/>
</dbReference>
<evidence type="ECO:0000256" key="6">
    <source>
        <dbReference type="ARBA" id="ARBA00022840"/>
    </source>
</evidence>
<dbReference type="Pfam" id="PF00550">
    <property type="entry name" value="PP-binding"/>
    <property type="match status" value="1"/>
</dbReference>
<keyword evidence="6" id="KW-0067">ATP-binding</keyword>
<dbReference type="InterPro" id="IPR042099">
    <property type="entry name" value="ANL_N_sf"/>
</dbReference>
<dbReference type="Pfam" id="PF00501">
    <property type="entry name" value="AMP-binding"/>
    <property type="match status" value="1"/>
</dbReference>
<feature type="region of interest" description="Disordered" evidence="7">
    <location>
        <begin position="593"/>
        <end position="633"/>
    </location>
</feature>
<sequence>MTEDQTINSFGRLLDHQAALRPEALALYAPGRAPLSYGALRRRVAETGQALNGFGLGRGSRVAIVLPNGPDMALAFLAVATHACAAPLNPAYRAAEFAFYLDDMRADALLVAQGSDSPAVEVARERGIRVVELVTDPAAPAGTFTLRADPGNVPPTRTGAAEPGETALILHTSGTTSQPKLVPLTHTNLCAAAHNTRAAFDIGEQDRCLNVMPLFHAHGLISTLVATLAGGGGIVCAPGFSDSRFFGWLTEFRPTWYTAVPTMHQALLAVAAEHKEELAAAGLRFVRSASAPLPGPVLTALEEAFGAPVIEAYGMTEAGSLVTSNPLPPGVRKLRSVGLPVGEAIAVLDKKGRRLGPGEAGEIAIRGANVMGGYEHNPEANRLAFTDDGWFRTGDEGRLDEDGYLYVVGRTKEIINRGGSKVSPAEIDDVLSGHPDVGLAVAFGLPHPSLGEDVAVAVVPRAGVSVDERELREFAAERLADFKVPSRVFTVADVPKSPTGKVQRLKLAELLATSARQPVREPRGPLEKQITQLWAQVLERDDVGPDENFFDLGGNSLLMARVSARLGEVLGRELPVVVLTMYPSVSALAAHLSGSEDGQAPATGPAADRIDRGKDRLSRQRGLRRRTATKESD</sequence>
<evidence type="ECO:0000256" key="2">
    <source>
        <dbReference type="ARBA" id="ARBA00022450"/>
    </source>
</evidence>
<proteinExistence type="inferred from homology"/>
<keyword evidence="5" id="KW-0547">Nucleotide-binding</keyword>
<dbReference type="InterPro" id="IPR000873">
    <property type="entry name" value="AMP-dep_synth/lig_dom"/>
</dbReference>
<dbReference type="InterPro" id="IPR020845">
    <property type="entry name" value="AMP-binding_CS"/>
</dbReference>
<dbReference type="PROSITE" id="PS00455">
    <property type="entry name" value="AMP_BINDING"/>
    <property type="match status" value="1"/>
</dbReference>
<dbReference type="InterPro" id="IPR045851">
    <property type="entry name" value="AMP-bd_C_sf"/>
</dbReference>
<evidence type="ECO:0000313" key="9">
    <source>
        <dbReference type="EMBL" id="MEU3556122.1"/>
    </source>
</evidence>
<dbReference type="PROSITE" id="PS50075">
    <property type="entry name" value="CARRIER"/>
    <property type="match status" value="1"/>
</dbReference>
<dbReference type="SUPFAM" id="SSF56801">
    <property type="entry name" value="Acetyl-CoA synthetase-like"/>
    <property type="match status" value="1"/>
</dbReference>
<name>A0ABV2YK73_9ACTN</name>
<dbReference type="Proteomes" id="UP001550850">
    <property type="component" value="Unassembled WGS sequence"/>
</dbReference>
<feature type="domain" description="Carrier" evidence="8">
    <location>
        <begin position="521"/>
        <end position="596"/>
    </location>
</feature>
<keyword evidence="2" id="KW-0596">Phosphopantetheine</keyword>